<comment type="caution">
    <text evidence="9">The sequence shown here is derived from an EMBL/GenBank/DDBJ whole genome shotgun (WGS) entry which is preliminary data.</text>
</comment>
<keyword evidence="6" id="KW-0998">Cell outer membrane</keyword>
<keyword evidence="5" id="KW-0472">Membrane</keyword>
<reference evidence="9 10" key="1">
    <citation type="submission" date="2024-04" db="EMBL/GenBank/DDBJ databases">
        <title>Draft genome sequence of Pseudoxanthomonas putridarboris WD12.</title>
        <authorList>
            <person name="Oh J."/>
        </authorList>
    </citation>
    <scope>NUCLEOTIDE SEQUENCE [LARGE SCALE GENOMIC DNA]</scope>
    <source>
        <strain evidence="9 10">WD12</strain>
    </source>
</reference>
<gene>
    <name evidence="9" type="ORF">AAD027_17825</name>
</gene>
<dbReference type="Pfam" id="PF13620">
    <property type="entry name" value="CarboxypepD_reg"/>
    <property type="match status" value="1"/>
</dbReference>
<name>A0ABU9J4P0_9GAMM</name>
<protein>
    <submittedName>
        <fullName evidence="9">TonB-dependent receptor</fullName>
    </submittedName>
</protein>
<feature type="signal peptide" evidence="7">
    <location>
        <begin position="1"/>
        <end position="33"/>
    </location>
</feature>
<dbReference type="PANTHER" id="PTHR30069">
    <property type="entry name" value="TONB-DEPENDENT OUTER MEMBRANE RECEPTOR"/>
    <property type="match status" value="1"/>
</dbReference>
<keyword evidence="9" id="KW-0675">Receptor</keyword>
<keyword evidence="7" id="KW-0732">Signal</keyword>
<keyword evidence="10" id="KW-1185">Reference proteome</keyword>
<keyword evidence="3" id="KW-1134">Transmembrane beta strand</keyword>
<evidence type="ECO:0000313" key="9">
    <source>
        <dbReference type="EMBL" id="MEL1266213.1"/>
    </source>
</evidence>
<dbReference type="InterPro" id="IPR039426">
    <property type="entry name" value="TonB-dep_rcpt-like"/>
</dbReference>
<dbReference type="Gene3D" id="2.60.40.1120">
    <property type="entry name" value="Carboxypeptidase-like, regulatory domain"/>
    <property type="match status" value="1"/>
</dbReference>
<evidence type="ECO:0000256" key="1">
    <source>
        <dbReference type="ARBA" id="ARBA00004571"/>
    </source>
</evidence>
<dbReference type="Pfam" id="PF25183">
    <property type="entry name" value="OMP_b-brl_4"/>
    <property type="match status" value="2"/>
</dbReference>
<organism evidence="9 10">
    <name type="scientific">Pseudoxanthomonas putridarboris</name>
    <dbReference type="NCBI Taxonomy" id="752605"/>
    <lineage>
        <taxon>Bacteria</taxon>
        <taxon>Pseudomonadati</taxon>
        <taxon>Pseudomonadota</taxon>
        <taxon>Gammaproteobacteria</taxon>
        <taxon>Lysobacterales</taxon>
        <taxon>Lysobacteraceae</taxon>
        <taxon>Pseudoxanthomonas</taxon>
    </lineage>
</organism>
<feature type="domain" description="TonB-dependent transporter Oar-like beta-barrel" evidence="8">
    <location>
        <begin position="260"/>
        <end position="329"/>
    </location>
</feature>
<evidence type="ECO:0000256" key="6">
    <source>
        <dbReference type="ARBA" id="ARBA00023237"/>
    </source>
</evidence>
<feature type="domain" description="TonB-dependent transporter Oar-like beta-barrel" evidence="8">
    <location>
        <begin position="355"/>
        <end position="871"/>
    </location>
</feature>
<feature type="chain" id="PRO_5045688180" evidence="7">
    <location>
        <begin position="34"/>
        <end position="985"/>
    </location>
</feature>
<dbReference type="InterPro" id="IPR036942">
    <property type="entry name" value="Beta-barrel_TonB_sf"/>
</dbReference>
<proteinExistence type="predicted"/>
<dbReference type="SUPFAM" id="SSF49452">
    <property type="entry name" value="Starch-binding domain-like"/>
    <property type="match status" value="1"/>
</dbReference>
<dbReference type="Proteomes" id="UP001459204">
    <property type="component" value="Unassembled WGS sequence"/>
</dbReference>
<evidence type="ECO:0000259" key="8">
    <source>
        <dbReference type="Pfam" id="PF25183"/>
    </source>
</evidence>
<evidence type="ECO:0000256" key="5">
    <source>
        <dbReference type="ARBA" id="ARBA00023136"/>
    </source>
</evidence>
<dbReference type="PANTHER" id="PTHR30069:SF46">
    <property type="entry name" value="OAR PROTEIN"/>
    <property type="match status" value="1"/>
</dbReference>
<dbReference type="Gene3D" id="2.40.170.20">
    <property type="entry name" value="TonB-dependent receptor, beta-barrel domain"/>
    <property type="match status" value="1"/>
</dbReference>
<dbReference type="InterPro" id="IPR057601">
    <property type="entry name" value="Oar-like_b-barrel"/>
</dbReference>
<keyword evidence="4" id="KW-0812">Transmembrane</keyword>
<dbReference type="EMBL" id="JBBWWT010000013">
    <property type="protein sequence ID" value="MEL1266213.1"/>
    <property type="molecule type" value="Genomic_DNA"/>
</dbReference>
<evidence type="ECO:0000256" key="7">
    <source>
        <dbReference type="SAM" id="SignalP"/>
    </source>
</evidence>
<evidence type="ECO:0000256" key="4">
    <source>
        <dbReference type="ARBA" id="ARBA00022692"/>
    </source>
</evidence>
<accession>A0ABU9J4P0</accession>
<keyword evidence="2" id="KW-0813">Transport</keyword>
<sequence>MKRYTQMKFRPNRSLLACALASCLAIAAPAAMAQSTSATIRGQVSADSAPATDARVTATNVATGLTRSVQTNASGGYSLGGLPPGTYRIDVTAAGQTNSQNVTVAVGQTATLNLGVGGVTEGAQAGDATTLETVSVTAVQLAETRTSEIATYISNKQIEALPQNSRNFLAFADTAPGMQFTTDTNGNTRLRSGAQAATGINVFIDGVGQKNYTLPGGVTGQDTSRGNPFPQSAIGEYKVITQNYKAEFDQISSAAIVAATRSGSNEFTGDFFWDRTATDWRSATEFEDRRGQKEESKQEQYGVSFGGPIIADRAHFFLAYEAKEYTTPRSLRIERGYGYDDLPANLQDAYGNGAFSSPFKEDLYFGKIDWLFGENHLFELTAKYRDESELTGAGDAIPMQTGVENTNEETRVDLRYQFTSQNWLNDAHITYEDAYWSPRPYTMAPGYVLVDGARNDVIFRGGGSANFQNKGQEGWSIQDDLTFTGWDSHTLKMGVKYKVVTVDAEERNFYNPQFYYDIHESTTQPFLVQFGAPLDGVGDGSASSRNKQFGIYVQDDWEVNDKLTLNLGVRWDYEETPSYEDYVTPADIVAALQGSTAINNPNSGINVNDYISTGGNRKADKNNWAPRVGFSYDLFADQRHVIFGGAGRSYDRNLFDYLQNEVTKSTFPQFTYEIETPDHPCETTNCLAWDPSYMDPEVLRDIASSTGAGREVYLLNNDLVVPYSDQFSLGIRNTWGSWNTEVTLSHVRSYDGMAFILGNRREDGSFFAPGTTWGQPWGQGFAPFGNLILGVNGLDTKANSLYLKLEKPYTNASGWGVTVAYTFTDAEQNSNITGWPGAFDYPTVDDYGWFPANNLPEHRIVATGIYDGPWGLTFSGKLTVASQAERYGTNCADAPDFSNCFFDWYKPDGSIGFKQFDLAVNKEWDTGTDLKFRVRADVLNVFDWVNYAGYDDWFGAPGEPNANLGVPNSQLLPTRTFKLSFGLSW</sequence>
<dbReference type="SUPFAM" id="SSF56935">
    <property type="entry name" value="Porins"/>
    <property type="match status" value="1"/>
</dbReference>
<evidence type="ECO:0000313" key="10">
    <source>
        <dbReference type="Proteomes" id="UP001459204"/>
    </source>
</evidence>
<dbReference type="InterPro" id="IPR013784">
    <property type="entry name" value="Carb-bd-like_fold"/>
</dbReference>
<dbReference type="RefSeq" id="WP_341727386.1">
    <property type="nucleotide sequence ID" value="NZ_JBBWWT010000013.1"/>
</dbReference>
<evidence type="ECO:0000256" key="3">
    <source>
        <dbReference type="ARBA" id="ARBA00022452"/>
    </source>
</evidence>
<comment type="subcellular location">
    <subcellularLocation>
        <location evidence="1">Cell outer membrane</location>
        <topology evidence="1">Multi-pass membrane protein</topology>
    </subcellularLocation>
</comment>
<evidence type="ECO:0000256" key="2">
    <source>
        <dbReference type="ARBA" id="ARBA00022448"/>
    </source>
</evidence>